<dbReference type="SUPFAM" id="SSF51412">
    <property type="entry name" value="Inosine monophosphate dehydrogenase (IMPDH)"/>
    <property type="match status" value="1"/>
</dbReference>
<proteinExistence type="predicted"/>
<name>A0A7R9T9U9_MICPS</name>
<evidence type="ECO:0008006" key="2">
    <source>
        <dbReference type="Google" id="ProtNLM"/>
    </source>
</evidence>
<dbReference type="Gene3D" id="3.20.20.70">
    <property type="entry name" value="Aldolase class I"/>
    <property type="match status" value="1"/>
</dbReference>
<dbReference type="PANTHER" id="PTHR32332">
    <property type="entry name" value="2-NITROPROPANE DIOXYGENASE"/>
    <property type="match status" value="1"/>
</dbReference>
<evidence type="ECO:0000313" key="1">
    <source>
        <dbReference type="EMBL" id="CAD8229533.1"/>
    </source>
</evidence>
<sequence length="189" mass="20114">MDGFECAGHPGEDDVGNYVLLAKAAKKLTIPFVASGGVGTGSQLAAALALGAEGVNCGTRFMATTEAPIHDGIKRALVKGDERSTTLVMQSVGNTERVFKNRVTTEVREIEKRNPGKIEAIRHLVSGENYRKSFQESGDPDSSVWSAGIVMGLIDDVPSCDALVKRMVAEAEEIITGRLAGLVRGRSRL</sequence>
<dbReference type="InterPro" id="IPR013785">
    <property type="entry name" value="Aldolase_TIM"/>
</dbReference>
<organism evidence="1">
    <name type="scientific">Micromonas pusilla</name>
    <name type="common">Picoplanktonic green alga</name>
    <name type="synonym">Chromulina pusilla</name>
    <dbReference type="NCBI Taxonomy" id="38833"/>
    <lineage>
        <taxon>Eukaryota</taxon>
        <taxon>Viridiplantae</taxon>
        <taxon>Chlorophyta</taxon>
        <taxon>Mamiellophyceae</taxon>
        <taxon>Mamiellales</taxon>
        <taxon>Mamiellaceae</taxon>
        <taxon>Micromonas</taxon>
    </lineage>
</organism>
<gene>
    <name evidence="1" type="ORF">MPUS1402_LOCUS1839</name>
</gene>
<accession>A0A7R9T9U9</accession>
<reference evidence="1" key="1">
    <citation type="submission" date="2021-01" db="EMBL/GenBank/DDBJ databases">
        <authorList>
            <person name="Corre E."/>
            <person name="Pelletier E."/>
            <person name="Niang G."/>
            <person name="Scheremetjew M."/>
            <person name="Finn R."/>
            <person name="Kale V."/>
            <person name="Holt S."/>
            <person name="Cochrane G."/>
            <person name="Meng A."/>
            <person name="Brown T."/>
            <person name="Cohen L."/>
        </authorList>
    </citation>
    <scope>NUCLEOTIDE SEQUENCE</scope>
    <source>
        <strain evidence="1">RCC1614</strain>
    </source>
</reference>
<dbReference type="Pfam" id="PF03060">
    <property type="entry name" value="NMO"/>
    <property type="match status" value="1"/>
</dbReference>
<dbReference type="PANTHER" id="PTHR32332:SF20">
    <property type="entry name" value="2-NITROPROPANE DIOXYGENASE-LIKE PROTEIN"/>
    <property type="match status" value="1"/>
</dbReference>
<dbReference type="EMBL" id="HBDY01002429">
    <property type="protein sequence ID" value="CAD8229533.1"/>
    <property type="molecule type" value="Transcribed_RNA"/>
</dbReference>
<protein>
    <recommendedName>
        <fullName evidence="2">Nitronate monooxygenase domain-containing protein</fullName>
    </recommendedName>
</protein>
<dbReference type="AlphaFoldDB" id="A0A7R9T9U9"/>